<dbReference type="SMART" id="SM00892">
    <property type="entry name" value="Endonuclease_NS"/>
    <property type="match status" value="1"/>
</dbReference>
<dbReference type="PANTHER" id="PTHR21472">
    <property type="entry name" value="ENDONUCLEASE DOMAIN-CONTAINING 1 PROTEIN ENDOD1"/>
    <property type="match status" value="1"/>
</dbReference>
<dbReference type="GO" id="GO:0046872">
    <property type="term" value="F:metal ion binding"/>
    <property type="evidence" value="ECO:0007669"/>
    <property type="project" value="InterPro"/>
</dbReference>
<evidence type="ECO:0008006" key="7">
    <source>
        <dbReference type="Google" id="ProtNLM"/>
    </source>
</evidence>
<feature type="signal peptide" evidence="2">
    <location>
        <begin position="1"/>
        <end position="19"/>
    </location>
</feature>
<feature type="region of interest" description="Disordered" evidence="1">
    <location>
        <begin position="308"/>
        <end position="329"/>
    </location>
</feature>
<evidence type="ECO:0000256" key="2">
    <source>
        <dbReference type="SAM" id="SignalP"/>
    </source>
</evidence>
<keyword evidence="2" id="KW-0732">Signal</keyword>
<evidence type="ECO:0000259" key="4">
    <source>
        <dbReference type="SMART" id="SM00892"/>
    </source>
</evidence>
<reference evidence="5 6" key="1">
    <citation type="submission" date="2020-04" db="EMBL/GenBank/DDBJ databases">
        <title>Chromosome-level genome assembly of a cyprinid fish Onychostoma macrolepis by integration of Nanopore Sequencing, Bionano and Hi-C technology.</title>
        <authorList>
            <person name="Wang D."/>
        </authorList>
    </citation>
    <scope>NUCLEOTIDE SEQUENCE [LARGE SCALE GENOMIC DNA]</scope>
    <source>
        <strain evidence="5">SWU-2019</strain>
        <tissue evidence="5">Muscle</tissue>
    </source>
</reference>
<accession>A0A7J6D6Y7</accession>
<dbReference type="PANTHER" id="PTHR21472:SF21">
    <property type="entry name" value="ENDONUCLEASE DOMAIN-CONTAINING 1 PROTEIN-LIKE-RELATED"/>
    <property type="match status" value="1"/>
</dbReference>
<feature type="chain" id="PRO_5029456455" description="Endonuclease domain-containing 1 protein" evidence="2">
    <location>
        <begin position="20"/>
        <end position="329"/>
    </location>
</feature>
<name>A0A7J6D6Y7_9TELE</name>
<dbReference type="OrthoDB" id="69221at2759"/>
<feature type="domain" description="ENPP1-3/EXOG-like endonuclease/phosphodiesterase" evidence="3">
    <location>
        <begin position="55"/>
        <end position="278"/>
    </location>
</feature>
<dbReference type="InterPro" id="IPR020821">
    <property type="entry name" value="ENPP1-3/EXOG-like_nuc-like"/>
</dbReference>
<evidence type="ECO:0000256" key="1">
    <source>
        <dbReference type="SAM" id="MobiDB-lite"/>
    </source>
</evidence>
<dbReference type="InterPro" id="IPR001604">
    <property type="entry name" value="Endo_G_ENPP1-like_dom"/>
</dbReference>
<dbReference type="SUPFAM" id="SSF54060">
    <property type="entry name" value="His-Me finger endonucleases"/>
    <property type="match status" value="1"/>
</dbReference>
<feature type="domain" description="DNA/RNA non-specific endonuclease/pyrophosphatase/phosphodiesterase" evidence="4">
    <location>
        <begin position="54"/>
        <end position="273"/>
    </location>
</feature>
<dbReference type="GO" id="GO:0016787">
    <property type="term" value="F:hydrolase activity"/>
    <property type="evidence" value="ECO:0007669"/>
    <property type="project" value="InterPro"/>
</dbReference>
<evidence type="ECO:0000259" key="3">
    <source>
        <dbReference type="SMART" id="SM00477"/>
    </source>
</evidence>
<dbReference type="InterPro" id="IPR044929">
    <property type="entry name" value="DNA/RNA_non-sp_Endonuclease_sf"/>
</dbReference>
<dbReference type="Gene3D" id="3.40.570.10">
    <property type="entry name" value="Extracellular Endonuclease, subunit A"/>
    <property type="match status" value="1"/>
</dbReference>
<dbReference type="Pfam" id="PF01223">
    <property type="entry name" value="Endonuclease_NS"/>
    <property type="match status" value="1"/>
</dbReference>
<dbReference type="AlphaFoldDB" id="A0A7J6D6Y7"/>
<evidence type="ECO:0000313" key="6">
    <source>
        <dbReference type="Proteomes" id="UP000579812"/>
    </source>
</evidence>
<organism evidence="5 6">
    <name type="scientific">Onychostoma macrolepis</name>
    <dbReference type="NCBI Taxonomy" id="369639"/>
    <lineage>
        <taxon>Eukaryota</taxon>
        <taxon>Metazoa</taxon>
        <taxon>Chordata</taxon>
        <taxon>Craniata</taxon>
        <taxon>Vertebrata</taxon>
        <taxon>Euteleostomi</taxon>
        <taxon>Actinopterygii</taxon>
        <taxon>Neopterygii</taxon>
        <taxon>Teleostei</taxon>
        <taxon>Ostariophysi</taxon>
        <taxon>Cypriniformes</taxon>
        <taxon>Cyprinidae</taxon>
        <taxon>Acrossocheilinae</taxon>
        <taxon>Onychostoma</taxon>
    </lineage>
</organism>
<sequence>MFALGLLTCIVLGALSAQAKVSNDFDCKEFFYKDIEPTGMDQNAKKICQWTSKPSYYYATLYSVHHRIPLYSAYRFDPACSSDSGSSSTWHLEPQISQPTSQMYYMVREDQKTQKSYKENQAISSDYTDSGFDRGHLYPNSFQCSDGRTATFTLTNAAPMDRCFNRIHWKDWESALRSFLEGKLKSGGASTTAYIVTGIVPSATERIPRRGTSGDSGRVTVPSHIWTAVCYKHNSDDTKSFSFSYMGENKPEPGIRLMSVSDLNNQLKGLYSGNPKIKIFKDDCFGDTKSDEVKTKFQKLMSLDVPNTLKRTSSSDSLSSKTNVKVKKN</sequence>
<evidence type="ECO:0000313" key="5">
    <source>
        <dbReference type="EMBL" id="KAF4115027.1"/>
    </source>
</evidence>
<proteinExistence type="predicted"/>
<protein>
    <recommendedName>
        <fullName evidence="7">Endonuclease domain-containing 1 protein</fullName>
    </recommendedName>
</protein>
<dbReference type="GO" id="GO:0003676">
    <property type="term" value="F:nucleic acid binding"/>
    <property type="evidence" value="ECO:0007669"/>
    <property type="project" value="InterPro"/>
</dbReference>
<dbReference type="Proteomes" id="UP000579812">
    <property type="component" value="Unassembled WGS sequence"/>
</dbReference>
<dbReference type="SMART" id="SM00477">
    <property type="entry name" value="NUC"/>
    <property type="match status" value="1"/>
</dbReference>
<dbReference type="EMBL" id="JAAMOB010000003">
    <property type="protein sequence ID" value="KAF4115027.1"/>
    <property type="molecule type" value="Genomic_DNA"/>
</dbReference>
<dbReference type="InterPro" id="IPR044925">
    <property type="entry name" value="His-Me_finger_sf"/>
</dbReference>
<keyword evidence="6" id="KW-1185">Reference proteome</keyword>
<dbReference type="InterPro" id="IPR039015">
    <property type="entry name" value="ENDOD1"/>
</dbReference>
<gene>
    <name evidence="5" type="ORF">G5714_002516</name>
</gene>
<comment type="caution">
    <text evidence="5">The sequence shown here is derived from an EMBL/GenBank/DDBJ whole genome shotgun (WGS) entry which is preliminary data.</text>
</comment>